<evidence type="ECO:0000313" key="9">
    <source>
        <dbReference type="Proteomes" id="UP000095281"/>
    </source>
</evidence>
<evidence type="ECO:0000256" key="6">
    <source>
        <dbReference type="ARBA" id="ARBA00023132"/>
    </source>
</evidence>
<dbReference type="GO" id="GO:0006606">
    <property type="term" value="P:protein import into nucleus"/>
    <property type="evidence" value="ECO:0007669"/>
    <property type="project" value="TreeGrafter"/>
</dbReference>
<keyword evidence="3" id="KW-0509">mRNA transport</keyword>
<dbReference type="WBParaSite" id="MhA1_Contig1142.frz3.gene1">
    <property type="protein sequence ID" value="MhA1_Contig1142.frz3.gene1"/>
    <property type="gene ID" value="MhA1_Contig1142.frz3.gene1"/>
</dbReference>
<keyword evidence="9" id="KW-1185">Reference proteome</keyword>
<dbReference type="PANTHER" id="PTHR13003:SF2">
    <property type="entry name" value="NUCLEAR PORE COMPLEX PROTEIN NUP107"/>
    <property type="match status" value="1"/>
</dbReference>
<keyword evidence="5 8" id="KW-0811">Translocation</keyword>
<dbReference type="Gene3D" id="1.20.190.50">
    <property type="match status" value="1"/>
</dbReference>
<keyword evidence="7 8" id="KW-0539">Nucleus</keyword>
<dbReference type="OMA" id="WSIECAD"/>
<comment type="subcellular location">
    <subcellularLocation>
        <location evidence="8">Nucleus</location>
        <location evidence="8">Nuclear pore complex</location>
    </subcellularLocation>
    <subcellularLocation>
        <location evidence="8">Nucleus membrane</location>
    </subcellularLocation>
</comment>
<evidence type="ECO:0000256" key="2">
    <source>
        <dbReference type="ARBA" id="ARBA00022448"/>
    </source>
</evidence>
<comment type="similarity">
    <text evidence="1 8">Belongs to the nucleoporin Nup84/Nup107 family.</text>
</comment>
<evidence type="ECO:0000256" key="5">
    <source>
        <dbReference type="ARBA" id="ARBA00023010"/>
    </source>
</evidence>
<dbReference type="GO" id="GO:0031965">
    <property type="term" value="C:nuclear membrane"/>
    <property type="evidence" value="ECO:0007669"/>
    <property type="project" value="UniProtKB-SubCell"/>
</dbReference>
<sequence>MLRAWKWLTFCGTELIWDAIVEANYLLRKFFLHNRMDEAMELMRMAPESLGADYFQEKFPDVEVPIRLLDAKYEFECYQFYFEAINRYDEWQKQMEGDQAPEIPQKLSDERWARLDIRRRTEYEFSVKRAHDCLQKYYRLVELYKKRAVEILEDILKAPNGWLVASPLENNEGPEVNFNFLNFNKIVNFLVVERSHDFVEIRKNFLANLLELLINIHTRSDEPLKVLEIGQLLVDPTFYLYKVFFI</sequence>
<dbReference type="GO" id="GO:0006406">
    <property type="term" value="P:mRNA export from nucleus"/>
    <property type="evidence" value="ECO:0007669"/>
    <property type="project" value="TreeGrafter"/>
</dbReference>
<dbReference type="InterPro" id="IPR007252">
    <property type="entry name" value="Nup84/Nup107"/>
</dbReference>
<keyword evidence="8" id="KW-0472">Membrane</keyword>
<comment type="subunit">
    <text evidence="8">Part of the nuclear pore complex (NPC).</text>
</comment>
<evidence type="ECO:0000256" key="8">
    <source>
        <dbReference type="RuleBase" id="RU365072"/>
    </source>
</evidence>
<dbReference type="GO" id="GO:0017056">
    <property type="term" value="F:structural constituent of nuclear pore"/>
    <property type="evidence" value="ECO:0007669"/>
    <property type="project" value="UniProtKB-UniRule"/>
</dbReference>
<organism evidence="9 10">
    <name type="scientific">Meloidogyne hapla</name>
    <name type="common">Root-knot nematode worm</name>
    <dbReference type="NCBI Taxonomy" id="6305"/>
    <lineage>
        <taxon>Eukaryota</taxon>
        <taxon>Metazoa</taxon>
        <taxon>Ecdysozoa</taxon>
        <taxon>Nematoda</taxon>
        <taxon>Chromadorea</taxon>
        <taxon>Rhabditida</taxon>
        <taxon>Tylenchina</taxon>
        <taxon>Tylenchomorpha</taxon>
        <taxon>Tylenchoidea</taxon>
        <taxon>Meloidogynidae</taxon>
        <taxon>Meloidogyninae</taxon>
        <taxon>Meloidogyne</taxon>
    </lineage>
</organism>
<evidence type="ECO:0000256" key="3">
    <source>
        <dbReference type="ARBA" id="ARBA00022816"/>
    </source>
</evidence>
<reference evidence="10" key="1">
    <citation type="submission" date="2016-11" db="UniProtKB">
        <authorList>
            <consortium name="WormBaseParasite"/>
        </authorList>
    </citation>
    <scope>IDENTIFICATION</scope>
</reference>
<dbReference type="GO" id="GO:0031080">
    <property type="term" value="C:nuclear pore outer ring"/>
    <property type="evidence" value="ECO:0007669"/>
    <property type="project" value="TreeGrafter"/>
</dbReference>
<dbReference type="PANTHER" id="PTHR13003">
    <property type="entry name" value="NUP107-RELATED"/>
    <property type="match status" value="1"/>
</dbReference>
<proteinExistence type="inferred from homology"/>
<name>A0A1I8AZM3_MELHA</name>
<dbReference type="GO" id="GO:0000973">
    <property type="term" value="P:post-transcriptional tethering of RNA polymerase II gene DNA at nuclear periphery"/>
    <property type="evidence" value="ECO:0007669"/>
    <property type="project" value="TreeGrafter"/>
</dbReference>
<comment type="function">
    <text evidence="8">Functions as a component of the nuclear pore complex (NPC).</text>
</comment>
<dbReference type="AlphaFoldDB" id="A0A1I8AZM3"/>
<dbReference type="Proteomes" id="UP000095281">
    <property type="component" value="Unplaced"/>
</dbReference>
<keyword evidence="6 8" id="KW-0906">Nuclear pore complex</keyword>
<accession>A0A1I8AZM3</accession>
<keyword evidence="2 8" id="KW-0813">Transport</keyword>
<keyword evidence="4" id="KW-0653">Protein transport</keyword>
<evidence type="ECO:0000256" key="7">
    <source>
        <dbReference type="ARBA" id="ARBA00023242"/>
    </source>
</evidence>
<protein>
    <recommendedName>
        <fullName evidence="8">Nuclear pore complex protein</fullName>
    </recommendedName>
</protein>
<evidence type="ECO:0000256" key="1">
    <source>
        <dbReference type="ARBA" id="ARBA00009510"/>
    </source>
</evidence>
<dbReference type="Pfam" id="PF04121">
    <property type="entry name" value="Nup84_Nup100"/>
    <property type="match status" value="1"/>
</dbReference>
<evidence type="ECO:0000256" key="4">
    <source>
        <dbReference type="ARBA" id="ARBA00022927"/>
    </source>
</evidence>
<evidence type="ECO:0000313" key="10">
    <source>
        <dbReference type="WBParaSite" id="MhA1_Contig1142.frz3.gene1"/>
    </source>
</evidence>